<gene>
    <name evidence="1" type="ORF">STVIR_1340</name>
</gene>
<proteinExistence type="predicted"/>
<reference evidence="1 2" key="1">
    <citation type="journal article" date="2013" name="Genome Announc.">
        <title>Draft Genome Sequence of Streptomyces viridochromogenes Strain Tu57, Producer of Avilamycin.</title>
        <authorList>
            <person name="Gruning B.A."/>
            <person name="Erxleben A."/>
            <person name="Hahnlein A."/>
            <person name="Gunther S."/>
        </authorList>
    </citation>
    <scope>NUCLEOTIDE SEQUENCE [LARGE SCALE GENOMIC DNA]</scope>
    <source>
        <strain evidence="1 2">Tue57</strain>
    </source>
</reference>
<dbReference type="Proteomes" id="UP000011205">
    <property type="component" value="Unassembled WGS sequence"/>
</dbReference>
<comment type="caution">
    <text evidence="1">The sequence shown here is derived from an EMBL/GenBank/DDBJ whole genome shotgun (WGS) entry which is preliminary data.</text>
</comment>
<name>L8PJJ1_STRVR</name>
<evidence type="ECO:0000313" key="2">
    <source>
        <dbReference type="Proteomes" id="UP000011205"/>
    </source>
</evidence>
<evidence type="ECO:0000313" key="1">
    <source>
        <dbReference type="EMBL" id="ELS57696.1"/>
    </source>
</evidence>
<dbReference type="PATRIC" id="fig|1160705.3.peg.1338"/>
<sequence>MRLLGRELQQLIGGCAVPLAGEAAQFFHVAVLRGELDQLVGRGGVALGGSCTQVGEIGQVGIGL</sequence>
<organism evidence="1 2">
    <name type="scientific">Streptomyces viridochromogenes Tue57</name>
    <dbReference type="NCBI Taxonomy" id="1160705"/>
    <lineage>
        <taxon>Bacteria</taxon>
        <taxon>Bacillati</taxon>
        <taxon>Actinomycetota</taxon>
        <taxon>Actinomycetes</taxon>
        <taxon>Kitasatosporales</taxon>
        <taxon>Streptomycetaceae</taxon>
        <taxon>Streptomyces</taxon>
    </lineage>
</organism>
<dbReference type="EMBL" id="AMLP01000048">
    <property type="protein sequence ID" value="ELS57696.1"/>
    <property type="molecule type" value="Genomic_DNA"/>
</dbReference>
<accession>L8PJJ1</accession>
<dbReference type="AlphaFoldDB" id="L8PJJ1"/>
<protein>
    <submittedName>
        <fullName evidence="1">Uncharacterized protein</fullName>
    </submittedName>
</protein>